<dbReference type="PANTHER" id="PTHR24359:SF1">
    <property type="entry name" value="INHIBITOR OF NUCLEAR FACTOR KAPPA-B KINASE EPSILON SUBUNIT HOMOLOG 1-RELATED"/>
    <property type="match status" value="1"/>
</dbReference>
<dbReference type="FunFam" id="1.10.510.10:FF:000988">
    <property type="entry name" value="Leucine-rich repeat protein kinase family protein"/>
    <property type="match status" value="1"/>
</dbReference>
<evidence type="ECO:0000256" key="3">
    <source>
        <dbReference type="ARBA" id="ARBA00022692"/>
    </source>
</evidence>
<feature type="compositionally biased region" description="Basic and acidic residues" evidence="7">
    <location>
        <begin position="29"/>
        <end position="38"/>
    </location>
</feature>
<dbReference type="InterPro" id="IPR001611">
    <property type="entry name" value="Leu-rich_rpt"/>
</dbReference>
<dbReference type="GO" id="GO:0006952">
    <property type="term" value="P:defense response"/>
    <property type="evidence" value="ECO:0007669"/>
    <property type="project" value="UniProtKB-ARBA"/>
</dbReference>
<dbReference type="GO" id="GO:0005524">
    <property type="term" value="F:ATP binding"/>
    <property type="evidence" value="ECO:0007669"/>
    <property type="project" value="InterPro"/>
</dbReference>
<dbReference type="Pfam" id="PF00069">
    <property type="entry name" value="Pkinase"/>
    <property type="match status" value="1"/>
</dbReference>
<keyword evidence="2" id="KW-0433">Leucine-rich repeat</keyword>
<accession>A0A9N7NEK9</accession>
<dbReference type="SMART" id="SM00220">
    <property type="entry name" value="S_TKc"/>
    <property type="match status" value="1"/>
</dbReference>
<dbReference type="InterPro" id="IPR055164">
    <property type="entry name" value="EDR1/CTR1/ARMC3-like_pept-like"/>
</dbReference>
<keyword evidence="10" id="KW-1185">Reference proteome</keyword>
<comment type="subcellular location">
    <subcellularLocation>
        <location evidence="1">Membrane</location>
    </subcellularLocation>
</comment>
<comment type="caution">
    <text evidence="9">The sequence shown here is derived from an EMBL/GenBank/DDBJ whole genome shotgun (WGS) entry which is preliminary data.</text>
</comment>
<dbReference type="Pfam" id="PF13855">
    <property type="entry name" value="LRR_8"/>
    <property type="match status" value="1"/>
</dbReference>
<name>A0A9N7NEK9_STRHE</name>
<keyword evidence="5" id="KW-1133">Transmembrane helix</keyword>
<keyword evidence="6" id="KW-0472">Membrane</keyword>
<dbReference type="PROSITE" id="PS00108">
    <property type="entry name" value="PROTEIN_KINASE_ST"/>
    <property type="match status" value="1"/>
</dbReference>
<dbReference type="GO" id="GO:0016020">
    <property type="term" value="C:membrane"/>
    <property type="evidence" value="ECO:0007669"/>
    <property type="project" value="UniProtKB-SubCell"/>
</dbReference>
<gene>
    <name evidence="9" type="ORF">SHERM_24675</name>
</gene>
<organism evidence="9 10">
    <name type="scientific">Striga hermonthica</name>
    <name type="common">Purple witchweed</name>
    <name type="synonym">Buchnera hermonthica</name>
    <dbReference type="NCBI Taxonomy" id="68872"/>
    <lineage>
        <taxon>Eukaryota</taxon>
        <taxon>Viridiplantae</taxon>
        <taxon>Streptophyta</taxon>
        <taxon>Embryophyta</taxon>
        <taxon>Tracheophyta</taxon>
        <taxon>Spermatophyta</taxon>
        <taxon>Magnoliopsida</taxon>
        <taxon>eudicotyledons</taxon>
        <taxon>Gunneridae</taxon>
        <taxon>Pentapetalae</taxon>
        <taxon>asterids</taxon>
        <taxon>lamiids</taxon>
        <taxon>Lamiales</taxon>
        <taxon>Orobanchaceae</taxon>
        <taxon>Buchnereae</taxon>
        <taxon>Striga</taxon>
    </lineage>
</organism>
<dbReference type="InterPro" id="IPR032675">
    <property type="entry name" value="LRR_dom_sf"/>
</dbReference>
<dbReference type="GO" id="GO:0004674">
    <property type="term" value="F:protein serine/threonine kinase activity"/>
    <property type="evidence" value="ECO:0007669"/>
    <property type="project" value="TreeGrafter"/>
</dbReference>
<evidence type="ECO:0000256" key="6">
    <source>
        <dbReference type="ARBA" id="ARBA00023136"/>
    </source>
</evidence>
<dbReference type="PROSITE" id="PS50011">
    <property type="entry name" value="PROTEIN_KINASE_DOM"/>
    <property type="match status" value="1"/>
</dbReference>
<dbReference type="Proteomes" id="UP001153555">
    <property type="component" value="Unassembled WGS sequence"/>
</dbReference>
<keyword evidence="9" id="KW-0418">Kinase</keyword>
<evidence type="ECO:0000256" key="1">
    <source>
        <dbReference type="ARBA" id="ARBA00004370"/>
    </source>
</evidence>
<feature type="compositionally biased region" description="Polar residues" evidence="7">
    <location>
        <begin position="389"/>
        <end position="401"/>
    </location>
</feature>
<dbReference type="Gene3D" id="1.10.510.10">
    <property type="entry name" value="Transferase(Phosphotransferase) domain 1"/>
    <property type="match status" value="1"/>
</dbReference>
<evidence type="ECO:0000256" key="4">
    <source>
        <dbReference type="ARBA" id="ARBA00022737"/>
    </source>
</evidence>
<dbReference type="AlphaFoldDB" id="A0A9N7NEK9"/>
<proteinExistence type="predicted"/>
<feature type="region of interest" description="Disordered" evidence="7">
    <location>
        <begin position="1"/>
        <end position="38"/>
    </location>
</feature>
<dbReference type="InterPro" id="IPR011009">
    <property type="entry name" value="Kinase-like_dom_sf"/>
</dbReference>
<dbReference type="InterPro" id="IPR008271">
    <property type="entry name" value="Ser/Thr_kinase_AS"/>
</dbReference>
<dbReference type="InterPro" id="IPR000719">
    <property type="entry name" value="Prot_kinase_dom"/>
</dbReference>
<dbReference type="EMBL" id="CACSLK010027773">
    <property type="protein sequence ID" value="CAA0829083.1"/>
    <property type="molecule type" value="Genomic_DNA"/>
</dbReference>
<feature type="region of interest" description="Disordered" evidence="7">
    <location>
        <begin position="419"/>
        <end position="482"/>
    </location>
</feature>
<dbReference type="Gene3D" id="3.80.10.10">
    <property type="entry name" value="Ribonuclease Inhibitor"/>
    <property type="match status" value="1"/>
</dbReference>
<dbReference type="Pfam" id="PF14381">
    <property type="entry name" value="EDR1_CTR1_ARMC3_pept"/>
    <property type="match status" value="1"/>
</dbReference>
<dbReference type="PRINTS" id="PR00019">
    <property type="entry name" value="LEURICHRPT"/>
</dbReference>
<feature type="region of interest" description="Disordered" evidence="7">
    <location>
        <begin position="368"/>
        <end position="402"/>
    </location>
</feature>
<dbReference type="SUPFAM" id="SSF56112">
    <property type="entry name" value="Protein kinase-like (PK-like)"/>
    <property type="match status" value="1"/>
</dbReference>
<keyword evidence="3" id="KW-0812">Transmembrane</keyword>
<dbReference type="GO" id="GO:0051707">
    <property type="term" value="P:response to other organism"/>
    <property type="evidence" value="ECO:0007669"/>
    <property type="project" value="UniProtKB-ARBA"/>
</dbReference>
<evidence type="ECO:0000256" key="2">
    <source>
        <dbReference type="ARBA" id="ARBA00022614"/>
    </source>
</evidence>
<dbReference type="SMART" id="SM00365">
    <property type="entry name" value="LRR_SD22"/>
    <property type="match status" value="2"/>
</dbReference>
<dbReference type="PANTHER" id="PTHR24359">
    <property type="entry name" value="SERINE/THREONINE-PROTEIN KINASE SBK1"/>
    <property type="match status" value="1"/>
</dbReference>
<evidence type="ECO:0000259" key="8">
    <source>
        <dbReference type="PROSITE" id="PS50011"/>
    </source>
</evidence>
<keyword evidence="9" id="KW-0808">Transferase</keyword>
<dbReference type="SUPFAM" id="SSF52058">
    <property type="entry name" value="L domain-like"/>
    <property type="match status" value="1"/>
</dbReference>
<protein>
    <submittedName>
        <fullName evidence="9">Leucine-rich repeat protein kinase family protein</fullName>
    </submittedName>
</protein>
<dbReference type="SMART" id="SM00369">
    <property type="entry name" value="LRR_TYP"/>
    <property type="match status" value="3"/>
</dbReference>
<dbReference type="PROSITE" id="PS51450">
    <property type="entry name" value="LRR"/>
    <property type="match status" value="2"/>
</dbReference>
<evidence type="ECO:0000313" key="10">
    <source>
        <dbReference type="Proteomes" id="UP001153555"/>
    </source>
</evidence>
<sequence length="1096" mass="123202">MAATELDQTDSDLFNKEENAENPPESDPLEEKNHDKDLKLDSTMDISGKILDFPLINGEESRVEEVYMYKNELNLIPRDVGRFKGLKTLKFFSNQLNLFPQEFGNLGGLEHLQLKVAALGVNGLELSKLRNLKELELSRVPPKPSAFPILREIAGLKCLTRLSVCHFSIRYLPPEIGCLDKLEYLDLSFNKMRSLPNEITLLKLLRSLKVANNKLIDLPLHLSRLQKLDNLDLSNNRLTSLECLDFESMHNLRILNLQHNRLSRCLIPSWICCTLEGNVRDLLNDESTEMDVNEDVIEIHGSSVARSSNIRGLLPNSRRCLATRRPEGWKRRYNMRTKAQGERSNNSKKWKVDTAAQISSECLTCKVSPGSDNAPSKALPVEGERHENSITTPADENISATKESESGCSCFVADSNGMSKEIEDDNSGPKAKSDSLSDDGVVLDGSSSSKSSTCVLKSKRHSEKDLDNPKPTKSQRPTNDPSYLSCQYSERSFCGIADYLPDGFYDAGRDRPFMTLGSYEQNLHMNLREVVLLDRERDEELDAILLRARAFLSRFKHMTNSIYGHTEGAIDNLQIASLLALFVSDHFGGSDKSSVLQRTRKAILGSNHMQPFVCTCTTRIISDRDKVYELGVDIEEDVIFHDICEKSIKSVKERRNSIIVPIGGMQFGVCRHRSLLMKYLCDRMEPRIPCELVRGYLDFSPHAWNVIVTERGDSSSRMIVDACHPHDIREETDPEYFCRYIPLSRVSDTIVTDPDASPNCSFPSLSSCDEIGKVGSTSMMRCNIGELEAAVKVRSMEVSGASANEVRNFEFSCLGEVRMLSSVKHSCIVEFYGHRISSKWSVTPDGNPGCRTLESAILMEYIKGGSLKDYVEKLSGAGEKHVAPDMALNIARDVAFALSELHSRDIIHRDVKSENILVDLEKKRPDGSPVVKICDLDRAVPVSSYLHTCCIAHFGVPPPDVCVGTPRWMAPEVFCAMHQRNLYGLEVDIWSFGCVLLELLTLQVPYADLPEPEIHNFLQRGERPKLTDELETLAQSESKLETEPETLRFLAKLYHQCTEKNPADRPSANEIYDLLAERARSVAESGSPWEFDRFVI</sequence>
<evidence type="ECO:0000313" key="9">
    <source>
        <dbReference type="EMBL" id="CAA0829083.1"/>
    </source>
</evidence>
<feature type="domain" description="Protein kinase" evidence="8">
    <location>
        <begin position="765"/>
        <end position="1075"/>
    </location>
</feature>
<dbReference type="InterPro" id="IPR003591">
    <property type="entry name" value="Leu-rich_rpt_typical-subtyp"/>
</dbReference>
<keyword evidence="4" id="KW-0677">Repeat</keyword>
<evidence type="ECO:0000256" key="5">
    <source>
        <dbReference type="ARBA" id="ARBA00022989"/>
    </source>
</evidence>
<reference evidence="9" key="1">
    <citation type="submission" date="2019-12" db="EMBL/GenBank/DDBJ databases">
        <authorList>
            <person name="Scholes J."/>
        </authorList>
    </citation>
    <scope>NUCLEOTIDE SEQUENCE</scope>
</reference>
<evidence type="ECO:0000256" key="7">
    <source>
        <dbReference type="SAM" id="MobiDB-lite"/>
    </source>
</evidence>
<feature type="compositionally biased region" description="Low complexity" evidence="7">
    <location>
        <begin position="438"/>
        <end position="452"/>
    </location>
</feature>
<feature type="compositionally biased region" description="Polar residues" evidence="7">
    <location>
        <begin position="471"/>
        <end position="482"/>
    </location>
</feature>
<dbReference type="OrthoDB" id="1394818at2759"/>